<feature type="compositionally biased region" description="Basic residues" evidence="1">
    <location>
        <begin position="101"/>
        <end position="116"/>
    </location>
</feature>
<proteinExistence type="predicted"/>
<name>A0A6J2KNH4_BOMMA</name>
<feature type="compositionally biased region" description="Low complexity" evidence="1">
    <location>
        <begin position="40"/>
        <end position="53"/>
    </location>
</feature>
<evidence type="ECO:0000313" key="2">
    <source>
        <dbReference type="Proteomes" id="UP000504629"/>
    </source>
</evidence>
<dbReference type="RefSeq" id="XP_028042507.1">
    <property type="nucleotide sequence ID" value="XM_028186706.1"/>
</dbReference>
<evidence type="ECO:0000256" key="1">
    <source>
        <dbReference type="SAM" id="MobiDB-lite"/>
    </source>
</evidence>
<dbReference type="KEGG" id="bman:114252199"/>
<dbReference type="AlphaFoldDB" id="A0A6J2KNH4"/>
<organism evidence="2 3">
    <name type="scientific">Bombyx mandarina</name>
    <name type="common">Wild silk moth</name>
    <name type="synonym">Wild silkworm</name>
    <dbReference type="NCBI Taxonomy" id="7092"/>
    <lineage>
        <taxon>Eukaryota</taxon>
        <taxon>Metazoa</taxon>
        <taxon>Ecdysozoa</taxon>
        <taxon>Arthropoda</taxon>
        <taxon>Hexapoda</taxon>
        <taxon>Insecta</taxon>
        <taxon>Pterygota</taxon>
        <taxon>Neoptera</taxon>
        <taxon>Endopterygota</taxon>
        <taxon>Lepidoptera</taxon>
        <taxon>Glossata</taxon>
        <taxon>Ditrysia</taxon>
        <taxon>Bombycoidea</taxon>
        <taxon>Bombycidae</taxon>
        <taxon>Bombycinae</taxon>
        <taxon>Bombyx</taxon>
    </lineage>
</organism>
<evidence type="ECO:0000313" key="3">
    <source>
        <dbReference type="RefSeq" id="XP_028042507.1"/>
    </source>
</evidence>
<protein>
    <submittedName>
        <fullName evidence="3">Phosphatase and actin regulator 2-like</fullName>
    </submittedName>
</protein>
<feature type="compositionally biased region" description="Low complexity" evidence="1">
    <location>
        <begin position="120"/>
        <end position="140"/>
    </location>
</feature>
<reference evidence="3" key="1">
    <citation type="submission" date="2025-08" db="UniProtKB">
        <authorList>
            <consortium name="RefSeq"/>
        </authorList>
    </citation>
    <scope>IDENTIFICATION</scope>
    <source>
        <tissue evidence="3">Silk gland</tissue>
    </source>
</reference>
<accession>A0A6J2KNH4</accession>
<keyword evidence="2" id="KW-1185">Reference proteome</keyword>
<dbReference type="GeneID" id="114252199"/>
<dbReference type="Proteomes" id="UP000504629">
    <property type="component" value="Unplaced"/>
</dbReference>
<feature type="compositionally biased region" description="Pro residues" evidence="1">
    <location>
        <begin position="1"/>
        <end position="30"/>
    </location>
</feature>
<feature type="region of interest" description="Disordered" evidence="1">
    <location>
        <begin position="1"/>
        <end position="205"/>
    </location>
</feature>
<feature type="compositionally biased region" description="Low complexity" evidence="1">
    <location>
        <begin position="74"/>
        <end position="89"/>
    </location>
</feature>
<sequence length="255" mass="26994">MGVTAPPPLPPVPRPRVNPVPIPTAAPLPIPQGKGKGKGKSSLPPSQPTLLPTNVEAHTAAATLMAEDNPPRPSTSTAPVPRAPAVASSKQVRTTGGKAARNAKKNKNKKIKKKEKKLAARAQEQALQTQATGSTSTAQSKPQKEAPQQMEVEYVEPEEAVASTSSTSRPIKVSIEKPQDPTTSGPNIHSLPPRPQRERRSGRQAQPAGFAAWLLALWEKLSEVISGVIREIASGASPFGALLSGFYRMIARFNG</sequence>
<gene>
    <name evidence="3" type="primary">LOC114252199</name>
</gene>